<reference evidence="1 2" key="1">
    <citation type="submission" date="2024-09" db="EMBL/GenBank/DDBJ databases">
        <title>Chromosome-scale assembly of Riccia sorocarpa.</title>
        <authorList>
            <person name="Paukszto L."/>
        </authorList>
    </citation>
    <scope>NUCLEOTIDE SEQUENCE [LARGE SCALE GENOMIC DNA]</scope>
    <source>
        <strain evidence="1">LP-2024</strain>
        <tissue evidence="1">Aerial parts of the thallus</tissue>
    </source>
</reference>
<gene>
    <name evidence="1" type="ORF">R1sor_004646</name>
</gene>
<sequence length="156" mass="18221">MLIGLEQRLKAQQLNDAKAWRLRCREHWLSVDDAPSRYFFIKLKAQWARESLEVLEGEDGVEITDPGEILECIHSFYQGLYSKEVVLEEAARAQEEINIVRACWDLVSEACVRMVQAIWHKRSMLRKDCQGVIKLIPKGEDKKHLGNWRPSCWINI</sequence>
<dbReference type="Proteomes" id="UP001633002">
    <property type="component" value="Unassembled WGS sequence"/>
</dbReference>
<dbReference type="AlphaFoldDB" id="A0ABD3HLM9"/>
<keyword evidence="2" id="KW-1185">Reference proteome</keyword>
<comment type="caution">
    <text evidence="1">The sequence shown here is derived from an EMBL/GenBank/DDBJ whole genome shotgun (WGS) entry which is preliminary data.</text>
</comment>
<proteinExistence type="predicted"/>
<name>A0ABD3HLM9_9MARC</name>
<protein>
    <submittedName>
        <fullName evidence="1">Uncharacterized protein</fullName>
    </submittedName>
</protein>
<accession>A0ABD3HLM9</accession>
<organism evidence="1 2">
    <name type="scientific">Riccia sorocarpa</name>
    <dbReference type="NCBI Taxonomy" id="122646"/>
    <lineage>
        <taxon>Eukaryota</taxon>
        <taxon>Viridiplantae</taxon>
        <taxon>Streptophyta</taxon>
        <taxon>Embryophyta</taxon>
        <taxon>Marchantiophyta</taxon>
        <taxon>Marchantiopsida</taxon>
        <taxon>Marchantiidae</taxon>
        <taxon>Marchantiales</taxon>
        <taxon>Ricciaceae</taxon>
        <taxon>Riccia</taxon>
    </lineage>
</organism>
<evidence type="ECO:0000313" key="2">
    <source>
        <dbReference type="Proteomes" id="UP001633002"/>
    </source>
</evidence>
<dbReference type="EMBL" id="JBJQOH010000003">
    <property type="protein sequence ID" value="KAL3690995.1"/>
    <property type="molecule type" value="Genomic_DNA"/>
</dbReference>
<evidence type="ECO:0000313" key="1">
    <source>
        <dbReference type="EMBL" id="KAL3690995.1"/>
    </source>
</evidence>